<feature type="transmembrane region" description="Helical" evidence="1">
    <location>
        <begin position="227"/>
        <end position="248"/>
    </location>
</feature>
<dbReference type="Proteomes" id="UP001265700">
    <property type="component" value="Unassembled WGS sequence"/>
</dbReference>
<name>A0ABU1WQX6_9BURK</name>
<keyword evidence="1" id="KW-1133">Transmembrane helix</keyword>
<organism evidence="3 4">
    <name type="scientific">Hydrogenophaga palleronii</name>
    <dbReference type="NCBI Taxonomy" id="65655"/>
    <lineage>
        <taxon>Bacteria</taxon>
        <taxon>Pseudomonadati</taxon>
        <taxon>Pseudomonadota</taxon>
        <taxon>Betaproteobacteria</taxon>
        <taxon>Burkholderiales</taxon>
        <taxon>Comamonadaceae</taxon>
        <taxon>Hydrogenophaga</taxon>
    </lineage>
</organism>
<sequence length="354" mass="39868">MTSPRHLPNIDIMRGMAVLAVVAHHLHAYTGFSVPILGTFGGLLGVQLFFVLSGYLITESASKHTTSVYWLHRVLRIFPAYWVAYLLVGVLTGKLIPDRIIESPFPFFLNLVNLQQLHAVALFEFDVISVSWTLTVEVIWYALAPLLLVVGLRRPWHLLAGLMLLSIAWTWLASHRHLDELYRPTLEQLSRPWSPGQLSVLIGAAFPAQLIYFGLGSVAYHLRDRLSAISAWIPGIAWLVCLGAMPFYFNHLQMATQVVGLGVAALFVWMLKIPALKLPFLAWTGQISYSIYLLHFPLIVYGFHKLGRHGPVHLLVTMAVIYLCAYALYRWVERPGMQLARRWTPPRAQVGSGI</sequence>
<keyword evidence="1" id="KW-0472">Membrane</keyword>
<dbReference type="InterPro" id="IPR050879">
    <property type="entry name" value="Acyltransferase_3"/>
</dbReference>
<evidence type="ECO:0000313" key="4">
    <source>
        <dbReference type="Proteomes" id="UP001265700"/>
    </source>
</evidence>
<dbReference type="PANTHER" id="PTHR23028">
    <property type="entry name" value="ACETYLTRANSFERASE"/>
    <property type="match status" value="1"/>
</dbReference>
<dbReference type="InterPro" id="IPR002656">
    <property type="entry name" value="Acyl_transf_3_dom"/>
</dbReference>
<feature type="transmembrane region" description="Helical" evidence="1">
    <location>
        <begin position="278"/>
        <end position="300"/>
    </location>
</feature>
<feature type="transmembrane region" description="Helical" evidence="1">
    <location>
        <begin position="254"/>
        <end position="271"/>
    </location>
</feature>
<proteinExistence type="predicted"/>
<comment type="caution">
    <text evidence="3">The sequence shown here is derived from an EMBL/GenBank/DDBJ whole genome shotgun (WGS) entry which is preliminary data.</text>
</comment>
<feature type="transmembrane region" description="Helical" evidence="1">
    <location>
        <begin position="36"/>
        <end position="57"/>
    </location>
</feature>
<dbReference type="RefSeq" id="WP_310319534.1">
    <property type="nucleotide sequence ID" value="NZ_JAVDWU010000008.1"/>
</dbReference>
<feature type="domain" description="Acyltransferase 3" evidence="2">
    <location>
        <begin position="9"/>
        <end position="330"/>
    </location>
</feature>
<feature type="transmembrane region" description="Helical" evidence="1">
    <location>
        <begin position="312"/>
        <end position="332"/>
    </location>
</feature>
<keyword evidence="4" id="KW-1185">Reference proteome</keyword>
<reference evidence="3 4" key="1">
    <citation type="submission" date="2023-07" db="EMBL/GenBank/DDBJ databases">
        <title>Sorghum-associated microbial communities from plants grown in Nebraska, USA.</title>
        <authorList>
            <person name="Schachtman D."/>
        </authorList>
    </citation>
    <scope>NUCLEOTIDE SEQUENCE [LARGE SCALE GENOMIC DNA]</scope>
    <source>
        <strain evidence="3 4">4249</strain>
    </source>
</reference>
<feature type="transmembrane region" description="Helical" evidence="1">
    <location>
        <begin position="155"/>
        <end position="173"/>
    </location>
</feature>
<dbReference type="Pfam" id="PF01757">
    <property type="entry name" value="Acyl_transf_3"/>
    <property type="match status" value="1"/>
</dbReference>
<dbReference type="PANTHER" id="PTHR23028:SF131">
    <property type="entry name" value="BLR2367 PROTEIN"/>
    <property type="match status" value="1"/>
</dbReference>
<evidence type="ECO:0000256" key="1">
    <source>
        <dbReference type="SAM" id="Phobius"/>
    </source>
</evidence>
<accession>A0ABU1WQX6</accession>
<feature type="transmembrane region" description="Helical" evidence="1">
    <location>
        <begin position="193"/>
        <end position="215"/>
    </location>
</feature>
<keyword evidence="1" id="KW-0812">Transmembrane</keyword>
<evidence type="ECO:0000259" key="2">
    <source>
        <dbReference type="Pfam" id="PF01757"/>
    </source>
</evidence>
<protein>
    <submittedName>
        <fullName evidence="3">Peptidoglycan/LPS O-acetylase OafA/YrhL</fullName>
    </submittedName>
</protein>
<dbReference type="EMBL" id="JAVDWU010000008">
    <property type="protein sequence ID" value="MDR7151691.1"/>
    <property type="molecule type" value="Genomic_DNA"/>
</dbReference>
<feature type="transmembrane region" description="Helical" evidence="1">
    <location>
        <begin position="78"/>
        <end position="97"/>
    </location>
</feature>
<feature type="transmembrane region" description="Helical" evidence="1">
    <location>
        <begin position="117"/>
        <end position="143"/>
    </location>
</feature>
<gene>
    <name evidence="3" type="ORF">J2W49_003667</name>
</gene>
<evidence type="ECO:0000313" key="3">
    <source>
        <dbReference type="EMBL" id="MDR7151691.1"/>
    </source>
</evidence>